<organism evidence="1 2">
    <name type="scientific">Henosepilachna vigintioctopunctata</name>
    <dbReference type="NCBI Taxonomy" id="420089"/>
    <lineage>
        <taxon>Eukaryota</taxon>
        <taxon>Metazoa</taxon>
        <taxon>Ecdysozoa</taxon>
        <taxon>Arthropoda</taxon>
        <taxon>Hexapoda</taxon>
        <taxon>Insecta</taxon>
        <taxon>Pterygota</taxon>
        <taxon>Neoptera</taxon>
        <taxon>Endopterygota</taxon>
        <taxon>Coleoptera</taxon>
        <taxon>Polyphaga</taxon>
        <taxon>Cucujiformia</taxon>
        <taxon>Coccinelloidea</taxon>
        <taxon>Coccinellidae</taxon>
        <taxon>Epilachninae</taxon>
        <taxon>Epilachnini</taxon>
        <taxon>Henosepilachna</taxon>
    </lineage>
</organism>
<dbReference type="AlphaFoldDB" id="A0AAW1URP8"/>
<proteinExistence type="predicted"/>
<protein>
    <submittedName>
        <fullName evidence="1">Uncharacterized protein</fullName>
    </submittedName>
</protein>
<reference evidence="1 2" key="1">
    <citation type="submission" date="2023-03" db="EMBL/GenBank/DDBJ databases">
        <title>Genome insight into feeding habits of ladybird beetles.</title>
        <authorList>
            <person name="Li H.-S."/>
            <person name="Huang Y.-H."/>
            <person name="Pang H."/>
        </authorList>
    </citation>
    <scope>NUCLEOTIDE SEQUENCE [LARGE SCALE GENOMIC DNA]</scope>
    <source>
        <strain evidence="1">SYSU_2023b</strain>
        <tissue evidence="1">Whole body</tissue>
    </source>
</reference>
<comment type="caution">
    <text evidence="1">The sequence shown here is derived from an EMBL/GenBank/DDBJ whole genome shotgun (WGS) entry which is preliminary data.</text>
</comment>
<keyword evidence="2" id="KW-1185">Reference proteome</keyword>
<dbReference type="EMBL" id="JARQZJ010000091">
    <property type="protein sequence ID" value="KAK9883740.1"/>
    <property type="molecule type" value="Genomic_DNA"/>
</dbReference>
<evidence type="ECO:0000313" key="1">
    <source>
        <dbReference type="EMBL" id="KAK9883740.1"/>
    </source>
</evidence>
<accession>A0AAW1URP8</accession>
<dbReference type="PANTHER" id="PTHR33480">
    <property type="entry name" value="SET DOMAIN-CONTAINING PROTEIN-RELATED"/>
    <property type="match status" value="1"/>
</dbReference>
<sequence length="172" mass="19892">MEGHQTPRDIDVTCPRCKEYYSKLSLRHHIRKCMGGIPGKRLSNLHVEARKLLSNVHNRASTDDLRQKTFPFFNDDELTNALRYDEAIILYGNYLCRKYTSEHNDPQIRSNLRSYGRLKLAIREENPNINELFDVLDTTFVDLIISGIEKVSGLNNNTHLYREPSTALLLAT</sequence>
<dbReference type="Proteomes" id="UP001431783">
    <property type="component" value="Unassembled WGS sequence"/>
</dbReference>
<name>A0AAW1URP8_9CUCU</name>
<evidence type="ECO:0000313" key="2">
    <source>
        <dbReference type="Proteomes" id="UP001431783"/>
    </source>
</evidence>
<dbReference type="PANTHER" id="PTHR33480:SF1">
    <property type="entry name" value="TYR RECOMBINASE DOMAIN-CONTAINING PROTEIN"/>
    <property type="match status" value="1"/>
</dbReference>
<gene>
    <name evidence="1" type="ORF">WA026_001928</name>
</gene>